<proteinExistence type="predicted"/>
<dbReference type="Proteomes" id="UP000593994">
    <property type="component" value="Chromosome"/>
</dbReference>
<sequence>MTLHLNASESVSQKILSFLESLTKQGESIEIIDDSIYKYEKAGILKGLEQIENGSVYSSEELLEELNK</sequence>
<protein>
    <submittedName>
        <fullName evidence="1">Uncharacterized protein</fullName>
    </submittedName>
</protein>
<reference evidence="1 2" key="1">
    <citation type="submission" date="2020-05" db="EMBL/GenBank/DDBJ databases">
        <title>Sulfurimonas marisnigri, sp. nov., and Sulfurimonas baltica, sp. nov., manganese oxide reducing chemolithoautotrophs of the class Epsilonproteobacteria isolated from the pelagic redoxclines of the Black and Baltic Seas and emended description of the genus Sulfurimonas.</title>
        <authorList>
            <person name="Henkel J.V."/>
            <person name="Laudan C."/>
            <person name="Werner J."/>
            <person name="Neu T."/>
            <person name="Plewe S."/>
            <person name="Sproer C."/>
            <person name="Bunk B."/>
            <person name="Schulz-Vogt H.N."/>
        </authorList>
    </citation>
    <scope>NUCLEOTIDE SEQUENCE [LARGE SCALE GENOMIC DNA]</scope>
    <source>
        <strain evidence="1 2">GD2</strain>
    </source>
</reference>
<dbReference type="KEGG" id="sbal:HUE88_02095"/>
<dbReference type="EMBL" id="CP054492">
    <property type="protein sequence ID" value="QOY52507.1"/>
    <property type="molecule type" value="Genomic_DNA"/>
</dbReference>
<name>A0A7S7LWA6_9BACT</name>
<dbReference type="AlphaFoldDB" id="A0A7S7LWA6"/>
<dbReference type="RefSeq" id="WP_194370603.1">
    <property type="nucleotide sequence ID" value="NZ_CP054492.1"/>
</dbReference>
<evidence type="ECO:0000313" key="2">
    <source>
        <dbReference type="Proteomes" id="UP000593994"/>
    </source>
</evidence>
<evidence type="ECO:0000313" key="1">
    <source>
        <dbReference type="EMBL" id="QOY52507.1"/>
    </source>
</evidence>
<organism evidence="1 2">
    <name type="scientific">Candidatus Sulfurimonas baltica</name>
    <dbReference type="NCBI Taxonomy" id="2740404"/>
    <lineage>
        <taxon>Bacteria</taxon>
        <taxon>Pseudomonadati</taxon>
        <taxon>Campylobacterota</taxon>
        <taxon>Epsilonproteobacteria</taxon>
        <taxon>Campylobacterales</taxon>
        <taxon>Sulfurimonadaceae</taxon>
        <taxon>Sulfurimonas</taxon>
    </lineage>
</organism>
<accession>A0A7S7LWA6</accession>
<keyword evidence="2" id="KW-1185">Reference proteome</keyword>
<gene>
    <name evidence="1" type="ORF">HUE88_02095</name>
</gene>